<organism evidence="1">
    <name type="scientific">marine sediment metagenome</name>
    <dbReference type="NCBI Taxonomy" id="412755"/>
    <lineage>
        <taxon>unclassified sequences</taxon>
        <taxon>metagenomes</taxon>
        <taxon>ecological metagenomes</taxon>
    </lineage>
</organism>
<sequence>MSYCVKEGADTIKAVDRLLIAFSLWREAGHLCRFHDKKDECKRLEPLEGGYDNAKEKAYEKIMELSICLMKK</sequence>
<comment type="caution">
    <text evidence="1">The sequence shown here is derived from an EMBL/GenBank/DDBJ whole genome shotgun (WGS) entry which is preliminary data.</text>
</comment>
<name>X1E710_9ZZZZ</name>
<dbReference type="EMBL" id="BARU01000175">
    <property type="protein sequence ID" value="GAH28377.1"/>
    <property type="molecule type" value="Genomic_DNA"/>
</dbReference>
<evidence type="ECO:0008006" key="2">
    <source>
        <dbReference type="Google" id="ProtNLM"/>
    </source>
</evidence>
<protein>
    <recommendedName>
        <fullName evidence="2">HEPN domain-containing protein</fullName>
    </recommendedName>
</protein>
<dbReference type="AlphaFoldDB" id="X1E710"/>
<accession>X1E710</accession>
<reference evidence="1" key="1">
    <citation type="journal article" date="2014" name="Front. Microbiol.">
        <title>High frequency of phylogenetically diverse reductive dehalogenase-homologous genes in deep subseafloor sedimentary metagenomes.</title>
        <authorList>
            <person name="Kawai M."/>
            <person name="Futagami T."/>
            <person name="Toyoda A."/>
            <person name="Takaki Y."/>
            <person name="Nishi S."/>
            <person name="Hori S."/>
            <person name="Arai W."/>
            <person name="Tsubouchi T."/>
            <person name="Morono Y."/>
            <person name="Uchiyama I."/>
            <person name="Ito T."/>
            <person name="Fujiyama A."/>
            <person name="Inagaki F."/>
            <person name="Takami H."/>
        </authorList>
    </citation>
    <scope>NUCLEOTIDE SEQUENCE</scope>
    <source>
        <strain evidence="1">Expedition CK06-06</strain>
    </source>
</reference>
<proteinExistence type="predicted"/>
<gene>
    <name evidence="1" type="ORF">S03H2_00744</name>
</gene>
<evidence type="ECO:0000313" key="1">
    <source>
        <dbReference type="EMBL" id="GAH28377.1"/>
    </source>
</evidence>